<dbReference type="AlphaFoldDB" id="A0A9J6A650"/>
<sequence>MELLRQGANNDIFKLQRNKTGRYGGNKTRDTNIQTTTVQNATEKTISFQLSTWNRKYLQDSKKTKAKIMEDKA</sequence>
<keyword evidence="2" id="KW-1185">Reference proteome</keyword>
<comment type="caution">
    <text evidence="1">The sequence shown here is derived from an EMBL/GenBank/DDBJ whole genome shotgun (WGS) entry which is preliminary data.</text>
</comment>
<gene>
    <name evidence="1" type="ORF">H5410_004902</name>
</gene>
<evidence type="ECO:0000313" key="2">
    <source>
        <dbReference type="Proteomes" id="UP000824120"/>
    </source>
</evidence>
<accession>A0A9J6A650</accession>
<dbReference type="EMBL" id="JACXVP010000002">
    <property type="protein sequence ID" value="KAG5619684.1"/>
    <property type="molecule type" value="Genomic_DNA"/>
</dbReference>
<proteinExistence type="predicted"/>
<organism evidence="1 2">
    <name type="scientific">Solanum commersonii</name>
    <name type="common">Commerson's wild potato</name>
    <name type="synonym">Commerson's nightshade</name>
    <dbReference type="NCBI Taxonomy" id="4109"/>
    <lineage>
        <taxon>Eukaryota</taxon>
        <taxon>Viridiplantae</taxon>
        <taxon>Streptophyta</taxon>
        <taxon>Embryophyta</taxon>
        <taxon>Tracheophyta</taxon>
        <taxon>Spermatophyta</taxon>
        <taxon>Magnoliopsida</taxon>
        <taxon>eudicotyledons</taxon>
        <taxon>Gunneridae</taxon>
        <taxon>Pentapetalae</taxon>
        <taxon>asterids</taxon>
        <taxon>lamiids</taxon>
        <taxon>Solanales</taxon>
        <taxon>Solanaceae</taxon>
        <taxon>Solanoideae</taxon>
        <taxon>Solaneae</taxon>
        <taxon>Solanum</taxon>
    </lineage>
</organism>
<protein>
    <submittedName>
        <fullName evidence="1">Uncharacterized protein</fullName>
    </submittedName>
</protein>
<name>A0A9J6A650_SOLCO</name>
<dbReference type="Proteomes" id="UP000824120">
    <property type="component" value="Chromosome 2"/>
</dbReference>
<evidence type="ECO:0000313" key="1">
    <source>
        <dbReference type="EMBL" id="KAG5619684.1"/>
    </source>
</evidence>
<reference evidence="1 2" key="1">
    <citation type="submission" date="2020-09" db="EMBL/GenBank/DDBJ databases">
        <title>De no assembly of potato wild relative species, Solanum commersonii.</title>
        <authorList>
            <person name="Cho K."/>
        </authorList>
    </citation>
    <scope>NUCLEOTIDE SEQUENCE [LARGE SCALE GENOMIC DNA]</scope>
    <source>
        <strain evidence="1">LZ3.2</strain>
        <tissue evidence="1">Leaf</tissue>
    </source>
</reference>